<comment type="caution">
    <text evidence="1">The sequence shown here is derived from an EMBL/GenBank/DDBJ whole genome shotgun (WGS) entry which is preliminary data.</text>
</comment>
<organism evidence="1 2">
    <name type="scientific">Enterococcus silesiacus</name>
    <dbReference type="NCBI Taxonomy" id="332949"/>
    <lineage>
        <taxon>Bacteria</taxon>
        <taxon>Bacillati</taxon>
        <taxon>Bacillota</taxon>
        <taxon>Bacilli</taxon>
        <taxon>Lactobacillales</taxon>
        <taxon>Enterococcaceae</taxon>
        <taxon>Enterococcus</taxon>
    </lineage>
</organism>
<dbReference type="SUPFAM" id="SSF56784">
    <property type="entry name" value="HAD-like"/>
    <property type="match status" value="1"/>
</dbReference>
<dbReference type="Pfam" id="PF08282">
    <property type="entry name" value="Hydrolase_3"/>
    <property type="match status" value="1"/>
</dbReference>
<dbReference type="PROSITE" id="PS01228">
    <property type="entry name" value="COF_1"/>
    <property type="match status" value="1"/>
</dbReference>
<dbReference type="Proteomes" id="UP000183039">
    <property type="component" value="Unassembled WGS sequence"/>
</dbReference>
<dbReference type="InterPro" id="IPR000150">
    <property type="entry name" value="Cof"/>
</dbReference>
<dbReference type="GO" id="GO:0005829">
    <property type="term" value="C:cytosol"/>
    <property type="evidence" value="ECO:0007669"/>
    <property type="project" value="TreeGrafter"/>
</dbReference>
<dbReference type="AlphaFoldDB" id="A0AA91GLF2"/>
<evidence type="ECO:0000313" key="1">
    <source>
        <dbReference type="EMBL" id="OJG92444.1"/>
    </source>
</evidence>
<proteinExistence type="predicted"/>
<dbReference type="InterPro" id="IPR036412">
    <property type="entry name" value="HAD-like_sf"/>
</dbReference>
<sequence>MIGGKNGLIKLVAIDLDGTLLNSKKEISERNKATLAQAKAAGVKIVLCTGRPLAAIEIYLEALNLRDNGDYSITFNGGLVQKNDTGEIIEKALMPLEAVHELYELATSLNVPLDILSDGLVMQLPASQEHISIYSQLNNLLTFETYELAQLTTDQIYNKAVVAIDETYLDEQIQKIPSSFFERYEIIKTRSNLLEFMPKGITKAYGISLLARDLGIKQEEIMTIGDEENDLPMIEYAGLGVAMENAVAKVKDMADVITDTNDNDGVAQAVEKFVLEPLRGGN</sequence>
<keyword evidence="1" id="KW-0378">Hydrolase</keyword>
<protein>
    <submittedName>
        <fullName evidence="1">Cof-like hydrolase</fullName>
    </submittedName>
</protein>
<dbReference type="CDD" id="cd07516">
    <property type="entry name" value="HAD_Pase"/>
    <property type="match status" value="1"/>
</dbReference>
<evidence type="ECO:0000313" key="2">
    <source>
        <dbReference type="Proteomes" id="UP000183039"/>
    </source>
</evidence>
<dbReference type="SFLD" id="SFLDG01140">
    <property type="entry name" value="C2.B:_Phosphomannomutase_and_P"/>
    <property type="match status" value="1"/>
</dbReference>
<dbReference type="InterPro" id="IPR006379">
    <property type="entry name" value="HAD-SF_hydro_IIB"/>
</dbReference>
<dbReference type="GO" id="GO:0000287">
    <property type="term" value="F:magnesium ion binding"/>
    <property type="evidence" value="ECO:0007669"/>
    <property type="project" value="TreeGrafter"/>
</dbReference>
<dbReference type="SFLD" id="SFLDS00003">
    <property type="entry name" value="Haloacid_Dehalogenase"/>
    <property type="match status" value="1"/>
</dbReference>
<dbReference type="NCBIfam" id="TIGR00099">
    <property type="entry name" value="Cof-subfamily"/>
    <property type="match status" value="1"/>
</dbReference>
<dbReference type="PANTHER" id="PTHR10000">
    <property type="entry name" value="PHOSPHOSERINE PHOSPHATASE"/>
    <property type="match status" value="1"/>
</dbReference>
<dbReference type="Gene3D" id="3.30.1240.10">
    <property type="match status" value="1"/>
</dbReference>
<reference evidence="1 2" key="1">
    <citation type="submission" date="2014-12" db="EMBL/GenBank/DDBJ databases">
        <title>Draft genome sequences of 29 type strains of Enterococci.</title>
        <authorList>
            <person name="Zhong Z."/>
            <person name="Sun Z."/>
            <person name="Liu W."/>
            <person name="Zhang W."/>
            <person name="Zhang H."/>
        </authorList>
    </citation>
    <scope>NUCLEOTIDE SEQUENCE [LARGE SCALE GENOMIC DNA]</scope>
    <source>
        <strain evidence="1 2">DSM 22801</strain>
    </source>
</reference>
<dbReference type="Gene3D" id="3.40.50.1000">
    <property type="entry name" value="HAD superfamily/HAD-like"/>
    <property type="match status" value="1"/>
</dbReference>
<dbReference type="SFLD" id="SFLDG01144">
    <property type="entry name" value="C2.B.4:_PGP_Like"/>
    <property type="match status" value="1"/>
</dbReference>
<name>A0AA91GLF2_9ENTE</name>
<gene>
    <name evidence="1" type="ORF">RV15_GL003237</name>
</gene>
<dbReference type="NCBIfam" id="TIGR01484">
    <property type="entry name" value="HAD-SF-IIB"/>
    <property type="match status" value="1"/>
</dbReference>
<dbReference type="PANTHER" id="PTHR10000:SF8">
    <property type="entry name" value="HAD SUPERFAMILY HYDROLASE-LIKE, TYPE 3"/>
    <property type="match status" value="1"/>
</dbReference>
<dbReference type="EMBL" id="JXLC01000006">
    <property type="protein sequence ID" value="OJG92444.1"/>
    <property type="molecule type" value="Genomic_DNA"/>
</dbReference>
<dbReference type="InterPro" id="IPR023214">
    <property type="entry name" value="HAD_sf"/>
</dbReference>
<dbReference type="GO" id="GO:0016791">
    <property type="term" value="F:phosphatase activity"/>
    <property type="evidence" value="ECO:0007669"/>
    <property type="project" value="UniProtKB-ARBA"/>
</dbReference>
<accession>A0AA91GLF2</accession>